<protein>
    <recommendedName>
        <fullName evidence="7">Cardiolipin synthase N-terminal domain-containing protein</fullName>
    </recommendedName>
</protein>
<dbReference type="OrthoDB" id="3243324at2"/>
<evidence type="ECO:0000256" key="6">
    <source>
        <dbReference type="SAM" id="Phobius"/>
    </source>
</evidence>
<comment type="subcellular location">
    <subcellularLocation>
        <location evidence="1">Cell membrane</location>
        <topology evidence="1">Multi-pass membrane protein</topology>
    </subcellularLocation>
</comment>
<evidence type="ECO:0000256" key="3">
    <source>
        <dbReference type="ARBA" id="ARBA00022692"/>
    </source>
</evidence>
<dbReference type="Proteomes" id="UP000051162">
    <property type="component" value="Unassembled WGS sequence"/>
</dbReference>
<keyword evidence="5 6" id="KW-0472">Membrane</keyword>
<evidence type="ECO:0000256" key="1">
    <source>
        <dbReference type="ARBA" id="ARBA00004651"/>
    </source>
</evidence>
<evidence type="ECO:0000259" key="7">
    <source>
        <dbReference type="Pfam" id="PF13396"/>
    </source>
</evidence>
<dbReference type="InterPro" id="IPR027379">
    <property type="entry name" value="CLS_N"/>
</dbReference>
<dbReference type="GO" id="GO:0005886">
    <property type="term" value="C:plasma membrane"/>
    <property type="evidence" value="ECO:0007669"/>
    <property type="project" value="UniProtKB-SubCell"/>
</dbReference>
<dbReference type="RefSeq" id="WP_056943439.1">
    <property type="nucleotide sequence ID" value="NZ_AZDT01000001.1"/>
</dbReference>
<evidence type="ECO:0000313" key="9">
    <source>
        <dbReference type="Proteomes" id="UP000051162"/>
    </source>
</evidence>
<feature type="transmembrane region" description="Helical" evidence="6">
    <location>
        <begin position="12"/>
        <end position="34"/>
    </location>
</feature>
<evidence type="ECO:0000256" key="5">
    <source>
        <dbReference type="ARBA" id="ARBA00023136"/>
    </source>
</evidence>
<accession>A0A0R1KEC9</accession>
<dbReference type="EMBL" id="AZDT01000001">
    <property type="protein sequence ID" value="KRK78242.1"/>
    <property type="molecule type" value="Genomic_DNA"/>
</dbReference>
<keyword evidence="2" id="KW-1003">Cell membrane</keyword>
<dbReference type="AlphaFoldDB" id="A0A0R1KEC9"/>
<feature type="domain" description="Cardiolipin synthase N-terminal" evidence="7">
    <location>
        <begin position="26"/>
        <end position="67"/>
    </location>
</feature>
<keyword evidence="4 6" id="KW-1133">Transmembrane helix</keyword>
<dbReference type="PATRIC" id="fig|1423773.3.peg.73"/>
<feature type="transmembrane region" description="Helical" evidence="6">
    <location>
        <begin position="46"/>
        <end position="66"/>
    </location>
</feature>
<reference evidence="8 9" key="1">
    <citation type="journal article" date="2015" name="Genome Announc.">
        <title>Expanding the biotechnology potential of lactobacilli through comparative genomics of 213 strains and associated genera.</title>
        <authorList>
            <person name="Sun Z."/>
            <person name="Harris H.M."/>
            <person name="McCann A."/>
            <person name="Guo C."/>
            <person name="Argimon S."/>
            <person name="Zhang W."/>
            <person name="Yang X."/>
            <person name="Jeffery I.B."/>
            <person name="Cooney J.C."/>
            <person name="Kagawa T.F."/>
            <person name="Liu W."/>
            <person name="Song Y."/>
            <person name="Salvetti E."/>
            <person name="Wrobel A."/>
            <person name="Rasinkangas P."/>
            <person name="Parkhill J."/>
            <person name="Rea M.C."/>
            <person name="O'Sullivan O."/>
            <person name="Ritari J."/>
            <person name="Douillard F.P."/>
            <person name="Paul Ross R."/>
            <person name="Yang R."/>
            <person name="Briner A.E."/>
            <person name="Felis G.E."/>
            <person name="de Vos W.M."/>
            <person name="Barrangou R."/>
            <person name="Klaenhammer T.R."/>
            <person name="Caufield P.W."/>
            <person name="Cui Y."/>
            <person name="Zhang H."/>
            <person name="O'Toole P.W."/>
        </authorList>
    </citation>
    <scope>NUCLEOTIDE SEQUENCE [LARGE SCALE GENOMIC DNA]</scope>
    <source>
        <strain evidence="8 9">DSM 19117</strain>
    </source>
</reference>
<evidence type="ECO:0000313" key="8">
    <source>
        <dbReference type="EMBL" id="KRK78242.1"/>
    </source>
</evidence>
<name>A0A0R1KEC9_9LACO</name>
<evidence type="ECO:0000256" key="4">
    <source>
        <dbReference type="ARBA" id="ARBA00022989"/>
    </source>
</evidence>
<comment type="caution">
    <text evidence="8">The sequence shown here is derived from an EMBL/GenBank/DDBJ whole genome shotgun (WGS) entry which is preliminary data.</text>
</comment>
<keyword evidence="9" id="KW-1185">Reference proteome</keyword>
<gene>
    <name evidence="8" type="ORF">FD30_GL000073</name>
</gene>
<dbReference type="Pfam" id="PF13396">
    <property type="entry name" value="PLDc_N"/>
    <property type="match status" value="1"/>
</dbReference>
<organism evidence="8 9">
    <name type="scientific">Levilactobacillus namurensis DSM 19117</name>
    <dbReference type="NCBI Taxonomy" id="1423773"/>
    <lineage>
        <taxon>Bacteria</taxon>
        <taxon>Bacillati</taxon>
        <taxon>Bacillota</taxon>
        <taxon>Bacilli</taxon>
        <taxon>Lactobacillales</taxon>
        <taxon>Lactobacillaceae</taxon>
        <taxon>Levilactobacillus</taxon>
    </lineage>
</organism>
<sequence length="74" mass="8599">MDLNETQFLIDYWPTLLPVAILEVGLMLVALKHIFQHTRYRFGNRVMWVVIVVVFQIIGPVAYFTWGKGTTSDE</sequence>
<evidence type="ECO:0000256" key="2">
    <source>
        <dbReference type="ARBA" id="ARBA00022475"/>
    </source>
</evidence>
<proteinExistence type="predicted"/>
<dbReference type="STRING" id="1423773.FD30_GL000073"/>
<dbReference type="GeneID" id="84781855"/>
<keyword evidence="3 6" id="KW-0812">Transmembrane</keyword>